<evidence type="ECO:0000313" key="1">
    <source>
        <dbReference type="Ensembl" id="ENSMFAP00000060134.1"/>
    </source>
</evidence>
<dbReference type="GeneTree" id="ENSGT01120000271815"/>
<dbReference type="PRINTS" id="PR02045">
    <property type="entry name" value="F138DOMAIN"/>
</dbReference>
<sequence>RQCLALSPRLECSGAISAQCHVCLPGSSNYLTSASRLAGITGTRYHAGLIFVFLVETGFHHIGQAGLRLLTSGDLPASASQGPGIIGVSHRTCRDALSRCYPRDHTGLSLSCLQCSHLYSIPLAFVSSFTFSDPHSAPWIHFSK</sequence>
<protein>
    <submittedName>
        <fullName evidence="1">Uncharacterized protein</fullName>
    </submittedName>
</protein>
<accession>A0A7N9D9K8</accession>
<organism evidence="1 2">
    <name type="scientific">Macaca fascicularis</name>
    <name type="common">Crab-eating macaque</name>
    <name type="synonym">Cynomolgus monkey</name>
    <dbReference type="NCBI Taxonomy" id="9541"/>
    <lineage>
        <taxon>Eukaryota</taxon>
        <taxon>Metazoa</taxon>
        <taxon>Chordata</taxon>
        <taxon>Craniata</taxon>
        <taxon>Vertebrata</taxon>
        <taxon>Euteleostomi</taxon>
        <taxon>Mammalia</taxon>
        <taxon>Eutheria</taxon>
        <taxon>Euarchontoglires</taxon>
        <taxon>Primates</taxon>
        <taxon>Haplorrhini</taxon>
        <taxon>Catarrhini</taxon>
        <taxon>Cercopithecidae</taxon>
        <taxon>Cercopithecinae</taxon>
        <taxon>Macaca</taxon>
    </lineage>
</organism>
<reference evidence="1" key="3">
    <citation type="submission" date="2025-09" db="UniProtKB">
        <authorList>
            <consortium name="Ensembl"/>
        </authorList>
    </citation>
    <scope>IDENTIFICATION</scope>
</reference>
<dbReference type="AlphaFoldDB" id="A0A7N9D9K8"/>
<evidence type="ECO:0000313" key="2">
    <source>
        <dbReference type="Proteomes" id="UP000233100"/>
    </source>
</evidence>
<reference evidence="1" key="2">
    <citation type="submission" date="2025-08" db="UniProtKB">
        <authorList>
            <consortium name="Ensembl"/>
        </authorList>
    </citation>
    <scope>IDENTIFICATION</scope>
</reference>
<dbReference type="Proteomes" id="UP000233100">
    <property type="component" value="Chromosome 9"/>
</dbReference>
<proteinExistence type="predicted"/>
<name>A0A7N9D9K8_MACFA</name>
<keyword evidence="2" id="KW-1185">Reference proteome</keyword>
<dbReference type="PANTHER" id="PTHR12138">
    <property type="entry name" value="PRIMATE-EXPANDED PROTEIN FAMILY"/>
    <property type="match status" value="1"/>
</dbReference>
<dbReference type="PANTHER" id="PTHR12138:SF162">
    <property type="entry name" value="CHROMOSOME UNDETERMINED SCAFFOLD_275, WHOLE GENOME SHOTGUN SEQUENCE"/>
    <property type="match status" value="1"/>
</dbReference>
<dbReference type="Ensembl" id="ENSMFAT00000078746.1">
    <property type="protein sequence ID" value="ENSMFAP00000060134.1"/>
    <property type="gene ID" value="ENSMFAG00000063395.1"/>
</dbReference>
<reference evidence="1 2" key="1">
    <citation type="submission" date="2013-03" db="EMBL/GenBank/DDBJ databases">
        <authorList>
            <person name="Warren W."/>
            <person name="Wilson R.K."/>
        </authorList>
    </citation>
    <scope>NUCLEOTIDE SEQUENCE</scope>
</reference>